<feature type="transmembrane region" description="Helical" evidence="5">
    <location>
        <begin position="106"/>
        <end position="124"/>
    </location>
</feature>
<reference evidence="7" key="1">
    <citation type="submission" date="2017-10" db="EMBL/GenBank/DDBJ databases">
        <title>Resolving the taxonomy of Roseburia spp., Eubacterium rectale and Agathobacter spp. through phylogenomic analysis.</title>
        <authorList>
            <person name="Sheridan P.O."/>
            <person name="Walker A.W."/>
            <person name="Duncan S.H."/>
            <person name="Scott K.P."/>
            <person name="Toole P.W.O."/>
            <person name="Luis P."/>
            <person name="Flint H.J."/>
        </authorList>
    </citation>
    <scope>NUCLEOTIDE SEQUENCE [LARGE SCALE GENOMIC DNA]</scope>
    <source>
        <strain evidence="7">JK623</strain>
    </source>
</reference>
<feature type="transmembrane region" description="Helical" evidence="5">
    <location>
        <begin position="12"/>
        <end position="32"/>
    </location>
</feature>
<dbReference type="EMBL" id="PDYG01000074">
    <property type="protein sequence ID" value="PHU37152.1"/>
    <property type="molecule type" value="Genomic_DNA"/>
</dbReference>
<feature type="domain" description="Peptidase S54 rhomboid" evidence="6">
    <location>
        <begin position="41"/>
        <end position="184"/>
    </location>
</feature>
<comment type="subcellular location">
    <subcellularLocation>
        <location evidence="1">Membrane</location>
        <topology evidence="1">Multi-pass membrane protein</topology>
    </subcellularLocation>
</comment>
<accession>A0A2G3E1K1</accession>
<dbReference type="GO" id="GO:0016020">
    <property type="term" value="C:membrane"/>
    <property type="evidence" value="ECO:0007669"/>
    <property type="project" value="UniProtKB-SubCell"/>
</dbReference>
<feature type="transmembrane region" description="Helical" evidence="5">
    <location>
        <begin position="80"/>
        <end position="100"/>
    </location>
</feature>
<dbReference type="RefSeq" id="WP_099386443.1">
    <property type="nucleotide sequence ID" value="NZ_JANSWH010000072.1"/>
</dbReference>
<proteinExistence type="predicted"/>
<feature type="transmembrane region" description="Helical" evidence="5">
    <location>
        <begin position="52"/>
        <end position="73"/>
    </location>
</feature>
<dbReference type="Pfam" id="PF01694">
    <property type="entry name" value="Rhomboid"/>
    <property type="match status" value="1"/>
</dbReference>
<feature type="transmembrane region" description="Helical" evidence="5">
    <location>
        <begin position="166"/>
        <end position="186"/>
    </location>
</feature>
<sequence>MKNSIVSIYAMIGIWIAVYILDQLFNIGQWLFAKGISVERGAIYRYFTASFLHTNIVHLLANCLAIYFITIYLNHKINGAVLLIYSVLCATITNLVIAFIYNESEYIFGGSVCIFAIIGLILTMQFLNPGIEPFRLGTWYGNWMIGYVILGNIMNGDLKLFDVSCMVTHGISFVVGIALGVPLMRITMRRE</sequence>
<dbReference type="GO" id="GO:0004252">
    <property type="term" value="F:serine-type endopeptidase activity"/>
    <property type="evidence" value="ECO:0007669"/>
    <property type="project" value="InterPro"/>
</dbReference>
<dbReference type="InterPro" id="IPR035952">
    <property type="entry name" value="Rhomboid-like_sf"/>
</dbReference>
<keyword evidence="8" id="KW-1185">Reference proteome</keyword>
<feature type="transmembrane region" description="Helical" evidence="5">
    <location>
        <begin position="136"/>
        <end position="154"/>
    </location>
</feature>
<keyword evidence="2 5" id="KW-0812">Transmembrane</keyword>
<evidence type="ECO:0000256" key="5">
    <source>
        <dbReference type="SAM" id="Phobius"/>
    </source>
</evidence>
<evidence type="ECO:0000256" key="4">
    <source>
        <dbReference type="ARBA" id="ARBA00023136"/>
    </source>
</evidence>
<evidence type="ECO:0000256" key="2">
    <source>
        <dbReference type="ARBA" id="ARBA00022692"/>
    </source>
</evidence>
<evidence type="ECO:0000313" key="7">
    <source>
        <dbReference type="EMBL" id="PHU37152.1"/>
    </source>
</evidence>
<comment type="caution">
    <text evidence="7">The sequence shown here is derived from an EMBL/GenBank/DDBJ whole genome shotgun (WGS) entry which is preliminary data.</text>
</comment>
<reference evidence="7" key="2">
    <citation type="submission" date="2017-10" db="EMBL/GenBank/DDBJ databases">
        <authorList>
            <person name="Banno H."/>
            <person name="Chua N.-H."/>
        </authorList>
    </citation>
    <scope>NUCLEOTIDE SEQUENCE [LARGE SCALE GENOMIC DNA]</scope>
    <source>
        <strain evidence="7">JK623</strain>
    </source>
</reference>
<protein>
    <recommendedName>
        <fullName evidence="6">Peptidase S54 rhomboid domain-containing protein</fullName>
    </recommendedName>
</protein>
<dbReference type="InterPro" id="IPR022764">
    <property type="entry name" value="Peptidase_S54_rhomboid_dom"/>
</dbReference>
<name>A0A2G3E1K1_9FIRM</name>
<evidence type="ECO:0000256" key="3">
    <source>
        <dbReference type="ARBA" id="ARBA00022989"/>
    </source>
</evidence>
<dbReference type="Gene3D" id="1.20.1540.10">
    <property type="entry name" value="Rhomboid-like"/>
    <property type="match status" value="1"/>
</dbReference>
<organism evidence="7 8">
    <name type="scientific">Agathobacter ruminis</name>
    <dbReference type="NCBI Taxonomy" id="1712665"/>
    <lineage>
        <taxon>Bacteria</taxon>
        <taxon>Bacillati</taxon>
        <taxon>Bacillota</taxon>
        <taxon>Clostridia</taxon>
        <taxon>Lachnospirales</taxon>
        <taxon>Lachnospiraceae</taxon>
        <taxon>Agathobacter</taxon>
    </lineage>
</organism>
<dbReference type="AlphaFoldDB" id="A0A2G3E1K1"/>
<gene>
    <name evidence="7" type="ORF">CSX02_09050</name>
</gene>
<dbReference type="Proteomes" id="UP000224563">
    <property type="component" value="Unassembled WGS sequence"/>
</dbReference>
<evidence type="ECO:0000313" key="8">
    <source>
        <dbReference type="Proteomes" id="UP000224563"/>
    </source>
</evidence>
<evidence type="ECO:0000256" key="1">
    <source>
        <dbReference type="ARBA" id="ARBA00004141"/>
    </source>
</evidence>
<keyword evidence="4 5" id="KW-0472">Membrane</keyword>
<dbReference type="SUPFAM" id="SSF144091">
    <property type="entry name" value="Rhomboid-like"/>
    <property type="match status" value="1"/>
</dbReference>
<keyword evidence="3 5" id="KW-1133">Transmembrane helix</keyword>
<evidence type="ECO:0000259" key="6">
    <source>
        <dbReference type="Pfam" id="PF01694"/>
    </source>
</evidence>